<dbReference type="Gene3D" id="3.40.190.10">
    <property type="entry name" value="Periplasmic binding protein-like II"/>
    <property type="match status" value="1"/>
</dbReference>
<gene>
    <name evidence="2" type="ORF">THIARS_40193</name>
</gene>
<evidence type="ECO:0000313" key="3">
    <source>
        <dbReference type="Proteomes" id="UP000214566"/>
    </source>
</evidence>
<protein>
    <recommendedName>
        <fullName evidence="1">LysR substrate-binding domain-containing protein</fullName>
    </recommendedName>
</protein>
<dbReference type="EMBL" id="FLMQ01000034">
    <property type="protein sequence ID" value="SBP86564.1"/>
    <property type="molecule type" value="Genomic_DNA"/>
</dbReference>
<dbReference type="Proteomes" id="UP000214566">
    <property type="component" value="Unassembled WGS sequence"/>
</dbReference>
<evidence type="ECO:0000259" key="1">
    <source>
        <dbReference type="Pfam" id="PF03466"/>
    </source>
</evidence>
<reference evidence="2 3" key="1">
    <citation type="submission" date="2016-06" db="EMBL/GenBank/DDBJ databases">
        <authorList>
            <person name="Kjaerup R.B."/>
            <person name="Dalgaard T.S."/>
            <person name="Juul-Madsen H.R."/>
        </authorList>
    </citation>
    <scope>NUCLEOTIDE SEQUENCE [LARGE SCALE GENOMIC DNA]</scope>
    <source>
        <strain evidence="2 3">DSM 16361</strain>
    </source>
</reference>
<feature type="domain" description="LysR substrate-binding" evidence="1">
    <location>
        <begin position="2"/>
        <end position="49"/>
    </location>
</feature>
<name>A0A238D008_THIDL</name>
<proteinExistence type="predicted"/>
<dbReference type="Pfam" id="PF03466">
    <property type="entry name" value="LysR_substrate"/>
    <property type="match status" value="1"/>
</dbReference>
<evidence type="ECO:0000313" key="2">
    <source>
        <dbReference type="EMBL" id="SBP86564.1"/>
    </source>
</evidence>
<organism evidence="2 3">
    <name type="scientific">Thiomonas delicata</name>
    <name type="common">Thiomonas cuprina</name>
    <dbReference type="NCBI Taxonomy" id="364030"/>
    <lineage>
        <taxon>Bacteria</taxon>
        <taxon>Pseudomonadati</taxon>
        <taxon>Pseudomonadota</taxon>
        <taxon>Betaproteobacteria</taxon>
        <taxon>Burkholderiales</taxon>
        <taxon>Thiomonas</taxon>
    </lineage>
</organism>
<accession>A0A238D008</accession>
<keyword evidence="3" id="KW-1185">Reference proteome</keyword>
<dbReference type="SUPFAM" id="SSF53850">
    <property type="entry name" value="Periplasmic binding protein-like II"/>
    <property type="match status" value="1"/>
</dbReference>
<dbReference type="InterPro" id="IPR005119">
    <property type="entry name" value="LysR_subst-bd"/>
</dbReference>
<dbReference type="AlphaFoldDB" id="A0A238D008"/>
<sequence length="62" mass="6471">MLDRALAGIAERPQITYETQSGTTLLGLVEAGLGVAAVPAMATPAPNEIGMTLRGHDPRLAW</sequence>